<dbReference type="VEuPathDB" id="FungiDB:SMAC_02449"/>
<dbReference type="OMA" id="QHANKLE"/>
<feature type="compositionally biased region" description="Polar residues" evidence="1">
    <location>
        <begin position="22"/>
        <end position="32"/>
    </location>
</feature>
<evidence type="ECO:0000256" key="1">
    <source>
        <dbReference type="SAM" id="MobiDB-lite"/>
    </source>
</evidence>
<feature type="region of interest" description="Disordered" evidence="1">
    <location>
        <begin position="1"/>
        <end position="39"/>
    </location>
</feature>
<gene>
    <name evidence="2" type="ORF">SMACR_02449</name>
</gene>
<sequence length="229" mass="26373">MSSHSNHRAGAHPTGDGHHRPQTPTLRPSQQIPPLVNVAPSLFVPLRKEDIEPPSEDDEPSQRIARLKRIIETIDYHTAAVKENFMWMFGREMHRYSLDAAEREEEFGLRDLHPPGPAEAEIDAVFQSMEMPAPGGYDYNDFNNPFNVKYLPEVNPQEYMPHNASLREKAMMDVLMVVESGKKEIDGYQNHMDRLRSHYVELLEREHEVLRQAALRPEERTQIQDAPMG</sequence>
<protein>
    <submittedName>
        <fullName evidence="2">Uncharacterized protein</fullName>
    </submittedName>
</protein>
<organism evidence="2 3">
    <name type="scientific">Sordaria macrospora</name>
    <dbReference type="NCBI Taxonomy" id="5147"/>
    <lineage>
        <taxon>Eukaryota</taxon>
        <taxon>Fungi</taxon>
        <taxon>Dikarya</taxon>
        <taxon>Ascomycota</taxon>
        <taxon>Pezizomycotina</taxon>
        <taxon>Sordariomycetes</taxon>
        <taxon>Sordariomycetidae</taxon>
        <taxon>Sordariales</taxon>
        <taxon>Sordariaceae</taxon>
        <taxon>Sordaria</taxon>
    </lineage>
</organism>
<comment type="caution">
    <text evidence="2">The sequence shown here is derived from an EMBL/GenBank/DDBJ whole genome shotgun (WGS) entry which is preliminary data.</text>
</comment>
<dbReference type="EMBL" id="NMPR01000057">
    <property type="protein sequence ID" value="KAA8632319.1"/>
    <property type="molecule type" value="Genomic_DNA"/>
</dbReference>
<name>A0A8S8ZS75_SORMA</name>
<evidence type="ECO:0000313" key="3">
    <source>
        <dbReference type="Proteomes" id="UP000433876"/>
    </source>
</evidence>
<reference evidence="2 3" key="1">
    <citation type="submission" date="2017-07" db="EMBL/GenBank/DDBJ databases">
        <title>Genome sequence of the Sordaria macrospora wild type strain R19027.</title>
        <authorList>
            <person name="Nowrousian M."/>
            <person name="Teichert I."/>
            <person name="Kueck U."/>
        </authorList>
    </citation>
    <scope>NUCLEOTIDE SEQUENCE [LARGE SCALE GENOMIC DNA]</scope>
    <source>
        <strain evidence="2 3">R19027</strain>
        <tissue evidence="2">Mycelium</tissue>
    </source>
</reference>
<accession>A0A8S8ZS75</accession>
<proteinExistence type="predicted"/>
<dbReference type="AlphaFoldDB" id="A0A8S8ZS75"/>
<dbReference type="Proteomes" id="UP000433876">
    <property type="component" value="Unassembled WGS sequence"/>
</dbReference>
<evidence type="ECO:0000313" key="2">
    <source>
        <dbReference type="EMBL" id="KAA8632319.1"/>
    </source>
</evidence>
<feature type="compositionally biased region" description="Basic residues" evidence="1">
    <location>
        <begin position="1"/>
        <end position="10"/>
    </location>
</feature>